<keyword evidence="1" id="KW-0812">Transmembrane</keyword>
<organism evidence="2">
    <name type="scientific">Arundo donax</name>
    <name type="common">Giant reed</name>
    <name type="synonym">Donax arundinaceus</name>
    <dbReference type="NCBI Taxonomy" id="35708"/>
    <lineage>
        <taxon>Eukaryota</taxon>
        <taxon>Viridiplantae</taxon>
        <taxon>Streptophyta</taxon>
        <taxon>Embryophyta</taxon>
        <taxon>Tracheophyta</taxon>
        <taxon>Spermatophyta</taxon>
        <taxon>Magnoliopsida</taxon>
        <taxon>Liliopsida</taxon>
        <taxon>Poales</taxon>
        <taxon>Poaceae</taxon>
        <taxon>PACMAD clade</taxon>
        <taxon>Arundinoideae</taxon>
        <taxon>Arundineae</taxon>
        <taxon>Arundo</taxon>
    </lineage>
</organism>
<evidence type="ECO:0000313" key="2">
    <source>
        <dbReference type="EMBL" id="JAE19757.1"/>
    </source>
</evidence>
<sequence length="84" mass="9043">MLLGTSRQWDGMGAVNCIGTRICDGLCIELQCSSSWYFASDGKKKSYFTLSLLYLLIDTSLLALVIATVAPPSCLVPTCSHHVG</sequence>
<dbReference type="EMBL" id="GBRH01178139">
    <property type="protein sequence ID" value="JAE19757.1"/>
    <property type="molecule type" value="Transcribed_RNA"/>
</dbReference>
<reference evidence="2" key="2">
    <citation type="journal article" date="2015" name="Data Brief">
        <title>Shoot transcriptome of the giant reed, Arundo donax.</title>
        <authorList>
            <person name="Barrero R.A."/>
            <person name="Guerrero F.D."/>
            <person name="Moolhuijzen P."/>
            <person name="Goolsby J.A."/>
            <person name="Tidwell J."/>
            <person name="Bellgard S.E."/>
            <person name="Bellgard M.I."/>
        </authorList>
    </citation>
    <scope>NUCLEOTIDE SEQUENCE</scope>
    <source>
        <tissue evidence="2">Shoot tissue taken approximately 20 cm above the soil surface</tissue>
    </source>
</reference>
<evidence type="ECO:0000256" key="1">
    <source>
        <dbReference type="SAM" id="Phobius"/>
    </source>
</evidence>
<name>A0A0A9G5I8_ARUDO</name>
<proteinExistence type="predicted"/>
<keyword evidence="1" id="KW-0472">Membrane</keyword>
<feature type="transmembrane region" description="Helical" evidence="1">
    <location>
        <begin position="47"/>
        <end position="70"/>
    </location>
</feature>
<keyword evidence="1" id="KW-1133">Transmembrane helix</keyword>
<protein>
    <submittedName>
        <fullName evidence="2">Uncharacterized protein</fullName>
    </submittedName>
</protein>
<reference evidence="2" key="1">
    <citation type="submission" date="2014-09" db="EMBL/GenBank/DDBJ databases">
        <authorList>
            <person name="Magalhaes I.L.F."/>
            <person name="Oliveira U."/>
            <person name="Santos F.R."/>
            <person name="Vidigal T.H.D.A."/>
            <person name="Brescovit A.D."/>
            <person name="Santos A.J."/>
        </authorList>
    </citation>
    <scope>NUCLEOTIDE SEQUENCE</scope>
    <source>
        <tissue evidence="2">Shoot tissue taken approximately 20 cm above the soil surface</tissue>
    </source>
</reference>
<accession>A0A0A9G5I8</accession>
<dbReference type="AlphaFoldDB" id="A0A0A9G5I8"/>